<sequence>MNANPPPPETPAYEAEAVAQLARPPRWWAWLVEELKEDPAHAITLAYLSISVLGVWGSYWFFKSFGVAILDYMSPSDYLTAGLRDPSNIVVVVFAYFMAQWVSWPHRVWLRDPAGYPAFRMGSRIKRMLLPENPDRFAGWMRRKIGWGGFTAIGAVMYGVLTLSLCSSMVVAVNKAESVRRGGGHSVRVTFAGAQSPEPGTARMLGAVGDFVFLYWPDTKRAEAVSLESAARIESVRRQAAPATTSASTQGSATSQRSGDNAKAKSVP</sequence>
<keyword evidence="2" id="KW-0812">Transmembrane</keyword>
<gene>
    <name evidence="3" type="ORF">H8L67_04435</name>
</gene>
<evidence type="ECO:0000313" key="4">
    <source>
        <dbReference type="Proteomes" id="UP000824755"/>
    </source>
</evidence>
<proteinExistence type="predicted"/>
<keyword evidence="2" id="KW-1133">Transmembrane helix</keyword>
<dbReference type="EMBL" id="CP080544">
    <property type="protein sequence ID" value="QYR53734.1"/>
    <property type="molecule type" value="Genomic_DNA"/>
</dbReference>
<feature type="compositionally biased region" description="Low complexity" evidence="1">
    <location>
        <begin position="238"/>
        <end position="258"/>
    </location>
</feature>
<feature type="transmembrane region" description="Helical" evidence="2">
    <location>
        <begin position="83"/>
        <end position="102"/>
    </location>
</feature>
<name>A0ABX8WSB3_9GAMM</name>
<protein>
    <recommendedName>
        <fullName evidence="5">RDD family protein</fullName>
    </recommendedName>
</protein>
<feature type="transmembrane region" description="Helical" evidence="2">
    <location>
        <begin position="145"/>
        <end position="173"/>
    </location>
</feature>
<accession>A0ABX8WSB3</accession>
<evidence type="ECO:0008006" key="5">
    <source>
        <dbReference type="Google" id="ProtNLM"/>
    </source>
</evidence>
<dbReference type="RefSeq" id="WP_220380541.1">
    <property type="nucleotide sequence ID" value="NZ_CP080544.1"/>
</dbReference>
<feature type="transmembrane region" description="Helical" evidence="2">
    <location>
        <begin position="40"/>
        <end position="62"/>
    </location>
</feature>
<evidence type="ECO:0000256" key="2">
    <source>
        <dbReference type="SAM" id="Phobius"/>
    </source>
</evidence>
<reference evidence="3 4" key="1">
    <citation type="submission" date="2021-08" db="EMBL/GenBank/DDBJ databases">
        <title>Lysobacter sp. strain CJ11 Genome sequencing and assembly.</title>
        <authorList>
            <person name="Kim I."/>
        </authorList>
    </citation>
    <scope>NUCLEOTIDE SEQUENCE [LARGE SCALE GENOMIC DNA]</scope>
    <source>
        <strain evidence="3 4">CJ11</strain>
    </source>
</reference>
<dbReference type="Proteomes" id="UP000824755">
    <property type="component" value="Chromosome"/>
</dbReference>
<keyword evidence="4" id="KW-1185">Reference proteome</keyword>
<evidence type="ECO:0000313" key="3">
    <source>
        <dbReference type="EMBL" id="QYR53734.1"/>
    </source>
</evidence>
<feature type="region of interest" description="Disordered" evidence="1">
    <location>
        <begin position="237"/>
        <end position="268"/>
    </location>
</feature>
<organism evidence="3 4">
    <name type="scientific">Lysobacter soyae</name>
    <dbReference type="NCBI Taxonomy" id="2764185"/>
    <lineage>
        <taxon>Bacteria</taxon>
        <taxon>Pseudomonadati</taxon>
        <taxon>Pseudomonadota</taxon>
        <taxon>Gammaproteobacteria</taxon>
        <taxon>Lysobacterales</taxon>
        <taxon>Lysobacteraceae</taxon>
        <taxon>Lysobacter</taxon>
    </lineage>
</organism>
<keyword evidence="2" id="KW-0472">Membrane</keyword>
<evidence type="ECO:0000256" key="1">
    <source>
        <dbReference type="SAM" id="MobiDB-lite"/>
    </source>
</evidence>